<gene>
    <name evidence="2" type="ORF">NDU88_004033</name>
</gene>
<evidence type="ECO:0000313" key="3">
    <source>
        <dbReference type="Proteomes" id="UP001066276"/>
    </source>
</evidence>
<dbReference type="AlphaFoldDB" id="A0AAV7L5J5"/>
<dbReference type="EMBL" id="JANPWB010000016">
    <property type="protein sequence ID" value="KAJ1083878.1"/>
    <property type="molecule type" value="Genomic_DNA"/>
</dbReference>
<comment type="caution">
    <text evidence="2">The sequence shown here is derived from an EMBL/GenBank/DDBJ whole genome shotgun (WGS) entry which is preliminary data.</text>
</comment>
<dbReference type="Proteomes" id="UP001066276">
    <property type="component" value="Chromosome 12"/>
</dbReference>
<sequence>MLLGPWQSLPGPPQHLFARAQLHRSIGPSCSSRQPLCVRRTLALSKPMSPRSRLPAGGVGRSHLSSPSDRPPSLFGDARSPMRSGCCSPLGSVSGPWHSAPQHPASSKSLGPRESQWAPPRHRISIMGARSSHFQWSMAELREDAPTRRPF</sequence>
<proteinExistence type="predicted"/>
<protein>
    <submittedName>
        <fullName evidence="2">Uncharacterized protein</fullName>
    </submittedName>
</protein>
<evidence type="ECO:0000313" key="2">
    <source>
        <dbReference type="EMBL" id="KAJ1083878.1"/>
    </source>
</evidence>
<organism evidence="2 3">
    <name type="scientific">Pleurodeles waltl</name>
    <name type="common">Iberian ribbed newt</name>
    <dbReference type="NCBI Taxonomy" id="8319"/>
    <lineage>
        <taxon>Eukaryota</taxon>
        <taxon>Metazoa</taxon>
        <taxon>Chordata</taxon>
        <taxon>Craniata</taxon>
        <taxon>Vertebrata</taxon>
        <taxon>Euteleostomi</taxon>
        <taxon>Amphibia</taxon>
        <taxon>Batrachia</taxon>
        <taxon>Caudata</taxon>
        <taxon>Salamandroidea</taxon>
        <taxon>Salamandridae</taxon>
        <taxon>Pleurodelinae</taxon>
        <taxon>Pleurodeles</taxon>
    </lineage>
</organism>
<accession>A0AAV7L5J5</accession>
<keyword evidence="3" id="KW-1185">Reference proteome</keyword>
<evidence type="ECO:0000256" key="1">
    <source>
        <dbReference type="SAM" id="MobiDB-lite"/>
    </source>
</evidence>
<reference evidence="2" key="1">
    <citation type="journal article" date="2022" name="bioRxiv">
        <title>Sequencing and chromosome-scale assembly of the giantPleurodeles waltlgenome.</title>
        <authorList>
            <person name="Brown T."/>
            <person name="Elewa A."/>
            <person name="Iarovenko S."/>
            <person name="Subramanian E."/>
            <person name="Araus A.J."/>
            <person name="Petzold A."/>
            <person name="Susuki M."/>
            <person name="Suzuki K.-i.T."/>
            <person name="Hayashi T."/>
            <person name="Toyoda A."/>
            <person name="Oliveira C."/>
            <person name="Osipova E."/>
            <person name="Leigh N.D."/>
            <person name="Simon A."/>
            <person name="Yun M.H."/>
        </authorList>
    </citation>
    <scope>NUCLEOTIDE SEQUENCE</scope>
    <source>
        <strain evidence="2">20211129_DDA</strain>
        <tissue evidence="2">Liver</tissue>
    </source>
</reference>
<name>A0AAV7L5J5_PLEWA</name>
<feature type="region of interest" description="Disordered" evidence="1">
    <location>
        <begin position="41"/>
        <end position="122"/>
    </location>
</feature>